<dbReference type="GO" id="GO:0005829">
    <property type="term" value="C:cytosol"/>
    <property type="evidence" value="ECO:0007669"/>
    <property type="project" value="TreeGrafter"/>
</dbReference>
<dbReference type="GO" id="GO:0006423">
    <property type="term" value="P:cysteinyl-tRNA aminoacylation"/>
    <property type="evidence" value="ECO:0007669"/>
    <property type="project" value="UniProtKB-UniRule"/>
</dbReference>
<evidence type="ECO:0000256" key="9">
    <source>
        <dbReference type="ARBA" id="ARBA00022840"/>
    </source>
</evidence>
<dbReference type="Pfam" id="PF23493">
    <property type="entry name" value="CysS_C"/>
    <property type="match status" value="1"/>
</dbReference>
<name>A0A2P6MEC1_ALKUR</name>
<gene>
    <name evidence="13 16" type="primary">cysS</name>
    <name evidence="16" type="ORF">C6I21_14130</name>
</gene>
<evidence type="ECO:0000256" key="5">
    <source>
        <dbReference type="ARBA" id="ARBA00022598"/>
    </source>
</evidence>
<dbReference type="OrthoDB" id="9815130at2"/>
<feature type="binding site" evidence="13">
    <location>
        <position position="209"/>
    </location>
    <ligand>
        <name>Zn(2+)</name>
        <dbReference type="ChEBI" id="CHEBI:29105"/>
    </ligand>
</feature>
<keyword evidence="4 13" id="KW-0963">Cytoplasm</keyword>
<feature type="coiled-coil region" evidence="14">
    <location>
        <begin position="414"/>
        <end position="441"/>
    </location>
</feature>
<keyword evidence="6 13" id="KW-0479">Metal-binding</keyword>
<evidence type="ECO:0000256" key="2">
    <source>
        <dbReference type="ARBA" id="ARBA00005594"/>
    </source>
</evidence>
<dbReference type="PRINTS" id="PR00983">
    <property type="entry name" value="TRNASYNTHCYS"/>
</dbReference>
<evidence type="ECO:0000256" key="11">
    <source>
        <dbReference type="ARBA" id="ARBA00023146"/>
    </source>
</evidence>
<evidence type="ECO:0000256" key="14">
    <source>
        <dbReference type="SAM" id="Coils"/>
    </source>
</evidence>
<dbReference type="SUPFAM" id="SSF52374">
    <property type="entry name" value="Nucleotidylyl transferase"/>
    <property type="match status" value="1"/>
</dbReference>
<evidence type="ECO:0000256" key="3">
    <source>
        <dbReference type="ARBA" id="ARBA00011245"/>
    </source>
</evidence>
<sequence>MAIQLYNTLTRQKEPFEPIEEGKVSMYVCGPTVYNYIHIGNARPAVVFDMVRRYFEYRGYDVNYVSNFTDVDDKIIKAAEEMDEDVMAIAERFIEAYHEDTGALGVKKADLHPRVTETMPDIITFIDKLIEKGYAYASQGDVYFRTRRFDGYGKLSHQSVDDLQAGARIEVGEKKEDPLDFVLWKAAKEGEISWESPWGEGRPGWHIECSAMVKKYLGETIDIHAGGQDLSFPHHENEIAQSEALNEKKMANYWIHNGYINIDNEKMSKSLGNFILVHDIIQEFDPEVVRFFIVNAHYRSPINFSDEQLSSAAASLERIKTTYENIRFRLEETVGLGEDEDSWKTLISEHQRRFIEAMDDDFNSANAAAVLFDLVRQANRYLQEKHVNKDVLTAFLTEFDDMAYVLGMELGKKNDMLDADIENLIEEREEARRTRQFQRADEIRDTLQEQGIILEDTPQGTRWKRA</sequence>
<dbReference type="HAMAP" id="MF_00041">
    <property type="entry name" value="Cys_tRNA_synth"/>
    <property type="match status" value="1"/>
</dbReference>
<dbReference type="InterPro" id="IPR015803">
    <property type="entry name" value="Cys-tRNA-ligase"/>
</dbReference>
<comment type="similarity">
    <text evidence="2 13">Belongs to the class-I aminoacyl-tRNA synthetase family.</text>
</comment>
<dbReference type="GO" id="GO:0005524">
    <property type="term" value="F:ATP binding"/>
    <property type="evidence" value="ECO:0007669"/>
    <property type="project" value="UniProtKB-UniRule"/>
</dbReference>
<evidence type="ECO:0000256" key="6">
    <source>
        <dbReference type="ARBA" id="ARBA00022723"/>
    </source>
</evidence>
<evidence type="ECO:0000256" key="12">
    <source>
        <dbReference type="ARBA" id="ARBA00047398"/>
    </source>
</evidence>
<keyword evidence="7 13" id="KW-0547">Nucleotide-binding</keyword>
<dbReference type="Gene3D" id="3.40.50.620">
    <property type="entry name" value="HUPs"/>
    <property type="match status" value="1"/>
</dbReference>
<dbReference type="InterPro" id="IPR032678">
    <property type="entry name" value="tRNA-synt_1_cat_dom"/>
</dbReference>
<dbReference type="InterPro" id="IPR056411">
    <property type="entry name" value="CysS_C"/>
</dbReference>
<evidence type="ECO:0000256" key="1">
    <source>
        <dbReference type="ARBA" id="ARBA00004496"/>
    </source>
</evidence>
<evidence type="ECO:0000256" key="10">
    <source>
        <dbReference type="ARBA" id="ARBA00022917"/>
    </source>
</evidence>
<accession>A0A2P6MEC1</accession>
<dbReference type="FunFam" id="3.40.50.620:FF:000009">
    <property type="entry name" value="Cysteine--tRNA ligase"/>
    <property type="match status" value="1"/>
</dbReference>
<keyword evidence="8 13" id="KW-0862">Zinc</keyword>
<protein>
    <recommendedName>
        <fullName evidence="13">Cysteine--tRNA ligase</fullName>
        <ecNumber evidence="13">6.1.1.16</ecNumber>
    </recommendedName>
    <alternativeName>
        <fullName evidence="13">Cysteinyl-tRNA synthetase</fullName>
        <shortName evidence="13">CysRS</shortName>
    </alternativeName>
</protein>
<dbReference type="AlphaFoldDB" id="A0A2P6MEC1"/>
<dbReference type="InterPro" id="IPR009080">
    <property type="entry name" value="tRNAsynth_Ia_anticodon-bd"/>
</dbReference>
<dbReference type="Pfam" id="PF01406">
    <property type="entry name" value="tRNA-synt_1e"/>
    <property type="match status" value="1"/>
</dbReference>
<feature type="modified residue" description="Phosphoserine" evidence="13">
    <location>
        <position position="270"/>
    </location>
</feature>
<comment type="catalytic activity">
    <reaction evidence="12 13">
        <text>tRNA(Cys) + L-cysteine + ATP = L-cysteinyl-tRNA(Cys) + AMP + diphosphate</text>
        <dbReference type="Rhea" id="RHEA:17773"/>
        <dbReference type="Rhea" id="RHEA-COMP:9661"/>
        <dbReference type="Rhea" id="RHEA-COMP:9679"/>
        <dbReference type="ChEBI" id="CHEBI:30616"/>
        <dbReference type="ChEBI" id="CHEBI:33019"/>
        <dbReference type="ChEBI" id="CHEBI:35235"/>
        <dbReference type="ChEBI" id="CHEBI:78442"/>
        <dbReference type="ChEBI" id="CHEBI:78517"/>
        <dbReference type="ChEBI" id="CHEBI:456215"/>
        <dbReference type="EC" id="6.1.1.16"/>
    </reaction>
</comment>
<keyword evidence="11 13" id="KW-0030">Aminoacyl-tRNA synthetase</keyword>
<keyword evidence="17" id="KW-1185">Reference proteome</keyword>
<keyword evidence="13" id="KW-0597">Phosphoprotein</keyword>
<feature type="binding site" evidence="13">
    <location>
        <position position="269"/>
    </location>
    <ligand>
        <name>ATP</name>
        <dbReference type="ChEBI" id="CHEBI:30616"/>
    </ligand>
</feature>
<keyword evidence="10 13" id="KW-0648">Protein biosynthesis</keyword>
<dbReference type="GO" id="GO:0008270">
    <property type="term" value="F:zinc ion binding"/>
    <property type="evidence" value="ECO:0007669"/>
    <property type="project" value="UniProtKB-UniRule"/>
</dbReference>
<reference evidence="16 17" key="1">
    <citation type="submission" date="2018-03" db="EMBL/GenBank/DDBJ databases">
        <title>Bacillus urumqiensis sp. nov., a moderately haloalkaliphilic bacterium isolated from a salt lake.</title>
        <authorList>
            <person name="Zhao B."/>
            <person name="Liao Z."/>
        </authorList>
    </citation>
    <scope>NUCLEOTIDE SEQUENCE [LARGE SCALE GENOMIC DNA]</scope>
    <source>
        <strain evidence="16 17">BZ-SZ-XJ18</strain>
    </source>
</reference>
<dbReference type="CDD" id="cd00672">
    <property type="entry name" value="CysRS_core"/>
    <property type="match status" value="1"/>
</dbReference>
<dbReference type="EMBL" id="PVNS01000014">
    <property type="protein sequence ID" value="PRO64628.1"/>
    <property type="molecule type" value="Genomic_DNA"/>
</dbReference>
<keyword evidence="5 13" id="KW-0436">Ligase</keyword>
<feature type="short sequence motif" description="'HIGH' region" evidence="13">
    <location>
        <begin position="31"/>
        <end position="41"/>
    </location>
</feature>
<feature type="short sequence motif" description="'KMSKS' region" evidence="13">
    <location>
        <begin position="266"/>
        <end position="270"/>
    </location>
</feature>
<evidence type="ECO:0000313" key="17">
    <source>
        <dbReference type="Proteomes" id="UP000243650"/>
    </source>
</evidence>
<dbReference type="InterPro" id="IPR015273">
    <property type="entry name" value="Cys-tRNA-synt_Ia_DALR"/>
</dbReference>
<comment type="subunit">
    <text evidence="3 13">Monomer.</text>
</comment>
<dbReference type="NCBIfam" id="TIGR00435">
    <property type="entry name" value="cysS"/>
    <property type="match status" value="1"/>
</dbReference>
<proteinExistence type="inferred from homology"/>
<dbReference type="PANTHER" id="PTHR10890">
    <property type="entry name" value="CYSTEINYL-TRNA SYNTHETASE"/>
    <property type="match status" value="1"/>
</dbReference>
<keyword evidence="14" id="KW-0175">Coiled coil</keyword>
<keyword evidence="9 13" id="KW-0067">ATP-binding</keyword>
<evidence type="ECO:0000259" key="15">
    <source>
        <dbReference type="SMART" id="SM00840"/>
    </source>
</evidence>
<dbReference type="Pfam" id="PF09190">
    <property type="entry name" value="DALR_2"/>
    <property type="match status" value="1"/>
</dbReference>
<dbReference type="InterPro" id="IPR014729">
    <property type="entry name" value="Rossmann-like_a/b/a_fold"/>
</dbReference>
<comment type="cofactor">
    <cofactor evidence="13">
        <name>Zn(2+)</name>
        <dbReference type="ChEBI" id="CHEBI:29105"/>
    </cofactor>
    <text evidence="13">Binds 1 zinc ion per subunit.</text>
</comment>
<dbReference type="Proteomes" id="UP000243650">
    <property type="component" value="Unassembled WGS sequence"/>
</dbReference>
<evidence type="ECO:0000256" key="7">
    <source>
        <dbReference type="ARBA" id="ARBA00022741"/>
    </source>
</evidence>
<dbReference type="GO" id="GO:0004817">
    <property type="term" value="F:cysteine-tRNA ligase activity"/>
    <property type="evidence" value="ECO:0007669"/>
    <property type="project" value="UniProtKB-UniRule"/>
</dbReference>
<feature type="binding site" evidence="13">
    <location>
        <position position="238"/>
    </location>
    <ligand>
        <name>Zn(2+)</name>
        <dbReference type="ChEBI" id="CHEBI:29105"/>
    </ligand>
</feature>
<dbReference type="RefSeq" id="WP_105960119.1">
    <property type="nucleotide sequence ID" value="NZ_PVNS01000014.1"/>
</dbReference>
<evidence type="ECO:0000256" key="4">
    <source>
        <dbReference type="ARBA" id="ARBA00022490"/>
    </source>
</evidence>
<dbReference type="SUPFAM" id="SSF47323">
    <property type="entry name" value="Anticodon-binding domain of a subclass of class I aminoacyl-tRNA synthetases"/>
    <property type="match status" value="1"/>
</dbReference>
<feature type="domain" description="Cysteinyl-tRNA synthetase class Ia DALR" evidence="15">
    <location>
        <begin position="353"/>
        <end position="417"/>
    </location>
</feature>
<dbReference type="InterPro" id="IPR024909">
    <property type="entry name" value="Cys-tRNA/MSH_ligase"/>
</dbReference>
<feature type="binding site" evidence="13">
    <location>
        <position position="29"/>
    </location>
    <ligand>
        <name>Zn(2+)</name>
        <dbReference type="ChEBI" id="CHEBI:29105"/>
    </ligand>
</feature>
<comment type="subcellular location">
    <subcellularLocation>
        <location evidence="1 13">Cytoplasm</location>
    </subcellularLocation>
</comment>
<dbReference type="PANTHER" id="PTHR10890:SF3">
    <property type="entry name" value="CYSTEINE--TRNA LIGASE, CYTOPLASMIC"/>
    <property type="match status" value="1"/>
</dbReference>
<dbReference type="EC" id="6.1.1.16" evidence="13"/>
<evidence type="ECO:0000313" key="16">
    <source>
        <dbReference type="EMBL" id="PRO64628.1"/>
    </source>
</evidence>
<dbReference type="SMART" id="SM00840">
    <property type="entry name" value="DALR_2"/>
    <property type="match status" value="1"/>
</dbReference>
<dbReference type="Gene3D" id="1.20.120.1910">
    <property type="entry name" value="Cysteine-tRNA ligase, C-terminal anti-codon recognition domain"/>
    <property type="match status" value="1"/>
</dbReference>
<evidence type="ECO:0000256" key="13">
    <source>
        <dbReference type="HAMAP-Rule" id="MF_00041"/>
    </source>
</evidence>
<comment type="caution">
    <text evidence="16">The sequence shown here is derived from an EMBL/GenBank/DDBJ whole genome shotgun (WGS) entry which is preliminary data.</text>
</comment>
<evidence type="ECO:0000256" key="8">
    <source>
        <dbReference type="ARBA" id="ARBA00022833"/>
    </source>
</evidence>
<organism evidence="16 17">
    <name type="scientific">Alkalicoccus urumqiensis</name>
    <name type="common">Bacillus urumqiensis</name>
    <dbReference type="NCBI Taxonomy" id="1548213"/>
    <lineage>
        <taxon>Bacteria</taxon>
        <taxon>Bacillati</taxon>
        <taxon>Bacillota</taxon>
        <taxon>Bacilli</taxon>
        <taxon>Bacillales</taxon>
        <taxon>Bacillaceae</taxon>
        <taxon>Alkalicoccus</taxon>
    </lineage>
</organism>
<feature type="binding site" evidence="13">
    <location>
        <position position="234"/>
    </location>
    <ligand>
        <name>Zn(2+)</name>
        <dbReference type="ChEBI" id="CHEBI:29105"/>
    </ligand>
</feature>